<protein>
    <recommendedName>
        <fullName evidence="4">DUF2577 domain-containing protein</fullName>
    </recommendedName>
</protein>
<dbReference type="EMBL" id="FXAZ01000002">
    <property type="protein sequence ID" value="SMG38235.1"/>
    <property type="molecule type" value="Genomic_DNA"/>
</dbReference>
<evidence type="ECO:0000313" key="3">
    <source>
        <dbReference type="Proteomes" id="UP000193834"/>
    </source>
</evidence>
<proteinExistence type="predicted"/>
<evidence type="ECO:0000313" key="2">
    <source>
        <dbReference type="EMBL" id="SMG38235.1"/>
    </source>
</evidence>
<feature type="compositionally biased region" description="Low complexity" evidence="1">
    <location>
        <begin position="70"/>
        <end position="85"/>
    </location>
</feature>
<dbReference type="InterPro" id="IPR022555">
    <property type="entry name" value="DUF2577"/>
</dbReference>
<accession>A0A1X7KAN6</accession>
<dbReference type="Proteomes" id="UP000193834">
    <property type="component" value="Unassembled WGS sequence"/>
</dbReference>
<feature type="region of interest" description="Disordered" evidence="1">
    <location>
        <begin position="68"/>
        <end position="90"/>
    </location>
</feature>
<reference evidence="2 3" key="1">
    <citation type="submission" date="2017-04" db="EMBL/GenBank/DDBJ databases">
        <authorList>
            <person name="Afonso C.L."/>
            <person name="Miller P.J."/>
            <person name="Scott M.A."/>
            <person name="Spackman E."/>
            <person name="Goraichik I."/>
            <person name="Dimitrov K.M."/>
            <person name="Suarez D.L."/>
            <person name="Swayne D.E."/>
        </authorList>
    </citation>
    <scope>NUCLEOTIDE SEQUENCE [LARGE SCALE GENOMIC DNA]</scope>
    <source>
        <strain evidence="2 3">11</strain>
    </source>
</reference>
<name>A0A1X7KAN6_9BACL</name>
<dbReference type="STRING" id="1852522.SAMN06295960_2287"/>
<evidence type="ECO:0000256" key="1">
    <source>
        <dbReference type="SAM" id="MobiDB-lite"/>
    </source>
</evidence>
<organism evidence="2 3">
    <name type="scientific">Paenibacillus aquistagni</name>
    <dbReference type="NCBI Taxonomy" id="1852522"/>
    <lineage>
        <taxon>Bacteria</taxon>
        <taxon>Bacillati</taxon>
        <taxon>Bacillota</taxon>
        <taxon>Bacilli</taxon>
        <taxon>Bacillales</taxon>
        <taxon>Paenibacillaceae</taxon>
        <taxon>Paenibacillus</taxon>
    </lineage>
</organism>
<keyword evidence="3" id="KW-1185">Reference proteome</keyword>
<evidence type="ECO:0008006" key="4">
    <source>
        <dbReference type="Google" id="ProtNLM"/>
    </source>
</evidence>
<gene>
    <name evidence="2" type="ORF">SAMN06295960_2287</name>
</gene>
<dbReference type="Pfam" id="PF10844">
    <property type="entry name" value="DUF2577"/>
    <property type="match status" value="1"/>
</dbReference>
<sequence length="122" mass="12928">MMLSTAIKKIALNTTNASAPVSIIYGVVLQSQPLQIQVDQRFTLSEAFLIVPESLMRKELDLTTGEVTWGSASSGSSGSSDSNEGTGKKAILQEGLQSGDQVILLRVQGGQSYLVLDKVVSV</sequence>
<dbReference type="RefSeq" id="WP_085494467.1">
    <property type="nucleotide sequence ID" value="NZ_FXAZ01000002.1"/>
</dbReference>
<dbReference type="AlphaFoldDB" id="A0A1X7KAN6"/>
<dbReference type="OrthoDB" id="95576at2"/>